<dbReference type="GO" id="GO:0009279">
    <property type="term" value="C:cell outer membrane"/>
    <property type="evidence" value="ECO:0007669"/>
    <property type="project" value="UniProtKB-SubCell"/>
</dbReference>
<evidence type="ECO:0000313" key="10">
    <source>
        <dbReference type="EMBL" id="CBL88230.1"/>
    </source>
</evidence>
<dbReference type="Gene3D" id="2.40.170.20">
    <property type="entry name" value="TonB-dependent receptor, beta-barrel domain"/>
    <property type="match status" value="1"/>
</dbReference>
<evidence type="ECO:0000256" key="5">
    <source>
        <dbReference type="ARBA" id="ARBA00022729"/>
    </source>
</evidence>
<evidence type="ECO:0000256" key="6">
    <source>
        <dbReference type="ARBA" id="ARBA00023136"/>
    </source>
</evidence>
<sequence length="1077" mass="119607">MEKLKLSLILLFFPLIIFSQKNIIEGKITDKSGEPLLGVSILLKGSQIGVTSNLDGKYSINTKDKTEGILIFNYLGFTAENVNYSNSTKVLDIVLTESIEQLEEIVVTALGIKRDKKSLSYSTQKVSTEDMTEARSSNFLNALSGKAAGVQVTNSSTPTGSTRVIIRGLTSITGNNQPLYILDGVPLDSSSGDTGVSVWNEGDDLDLGSPISGINPDDIDSIQILKGANASALYGSRASNGVVIITTKKAKKGTSKINVNVNSNISIVSNREYPNYQYSYGAGNGGRLVQNAGQLDATTGLPMVGSYNRAYGAPFLGQQVLDYNGTLGTYAPDINNVKDLYKIGVVTTNTFAISRATDKSTIRFSYGKTLGDHVIKRMEEINRDNIALRMSQDITDDLTANVSLIYTHQKVNNRMYQNGSKRNPANNYIYMLPNMSQSNLLPYKDENNEAFEYEGDFNNPYWNIYENSNQDVTNRVVANITLNWTILKGLKLKTRINGAINNVDRQEFNNKGAAYDPNGLYREVNTSRENWNYEAILNYTKKFNDLSLVSLIGVNRFDLRTDGNRLTAISLFERDLKSLSNGDEFAPEIFINNNKRINSLYGSVSLGYQKTYFLDVTARNDWASTLPASNNSYFYPSVGGTILFSKFIPRNEILTFGKIRGSFAQVGNDTGFNQIRNSYVQGGNYNDTDWVALERIRKNLELKPELTSSREFGIEAKFFNNRISFDGTYYKSSTNNQIINVSTTPTSGFVGKFLNAGEIRNEGMELFLSAKLFDKKFKWSTDINWSKNESFVASLFDGVESRLIRSWFNVGIFAEVGQPFGNIRGNSQVVDPETGTPLVLLNGRAAWESNQLLGNAQPDWIGSLRNSFSYKGFSLNFLIDIKMGGDLYSGTMAKSFNNGLDAGTLEGREEWLLSTLILGENNNERQGRGLFGNDYGDSDRIKGRIYENSALGVQDADGNWSAERDANGEIIYTQRWLNPQTYGFDGLQDQRRFVYDASYVKLREVTFGYTLPRKVFKDTGLKNGKISLVGRDLWTIYRNTPQGIDPEAGTTSGNGQGIEFGSFLPTRTIGINVKLGF</sequence>
<dbReference type="Gene3D" id="2.170.130.10">
    <property type="entry name" value="TonB-dependent receptor, plug domain"/>
    <property type="match status" value="1"/>
</dbReference>
<dbReference type="Gene3D" id="2.60.40.1120">
    <property type="entry name" value="Carboxypeptidase-like, regulatory domain"/>
    <property type="match status" value="1"/>
</dbReference>
<reference evidence="10" key="1">
    <citation type="submission" date="2010-05" db="EMBL/GenBank/DDBJ databases">
        <authorList>
            <person name="Genoscope - CEA"/>
        </authorList>
    </citation>
    <scope>NUCLEOTIDE SEQUENCE</scope>
</reference>
<dbReference type="InterPro" id="IPR036942">
    <property type="entry name" value="Beta-barrel_TonB_sf"/>
</dbReference>
<keyword evidence="10" id="KW-0675">Receptor</keyword>
<evidence type="ECO:0000256" key="7">
    <source>
        <dbReference type="ARBA" id="ARBA00023237"/>
    </source>
</evidence>
<dbReference type="EMBL" id="FQ032834">
    <property type="protein sequence ID" value="CBL88230.1"/>
    <property type="molecule type" value="Genomic_DNA"/>
</dbReference>
<evidence type="ECO:0000256" key="1">
    <source>
        <dbReference type="ARBA" id="ARBA00004571"/>
    </source>
</evidence>
<dbReference type="InterPro" id="IPR039426">
    <property type="entry name" value="TonB-dep_rcpt-like"/>
</dbReference>
<keyword evidence="5" id="KW-0732">Signal</keyword>
<keyword evidence="2 8" id="KW-0813">Transport</keyword>
<protein>
    <submittedName>
        <fullName evidence="10">TonB-dependent outer membrane receptor</fullName>
    </submittedName>
</protein>
<evidence type="ECO:0000256" key="2">
    <source>
        <dbReference type="ARBA" id="ARBA00022448"/>
    </source>
</evidence>
<accession>F4MNJ5</accession>
<organism evidence="10">
    <name type="scientific">uncultured Polaribacter sp</name>
    <dbReference type="NCBI Taxonomy" id="174711"/>
    <lineage>
        <taxon>Bacteria</taxon>
        <taxon>Pseudomonadati</taxon>
        <taxon>Bacteroidota</taxon>
        <taxon>Flavobacteriia</taxon>
        <taxon>Flavobacteriales</taxon>
        <taxon>Flavobacteriaceae</taxon>
        <taxon>environmental samples</taxon>
    </lineage>
</organism>
<dbReference type="InterPro" id="IPR023996">
    <property type="entry name" value="TonB-dep_OMP_SusC/RagA"/>
</dbReference>
<keyword evidence="6 8" id="KW-0472">Membrane</keyword>
<comment type="subcellular location">
    <subcellularLocation>
        <location evidence="1 8">Cell outer membrane</location>
        <topology evidence="1 8">Multi-pass membrane protein</topology>
    </subcellularLocation>
</comment>
<dbReference type="NCBIfam" id="TIGR04057">
    <property type="entry name" value="SusC_RagA_signa"/>
    <property type="match status" value="1"/>
</dbReference>
<dbReference type="Pfam" id="PF07715">
    <property type="entry name" value="Plug"/>
    <property type="match status" value="1"/>
</dbReference>
<dbReference type="PROSITE" id="PS52016">
    <property type="entry name" value="TONB_DEPENDENT_REC_3"/>
    <property type="match status" value="1"/>
</dbReference>
<dbReference type="InterPro" id="IPR012910">
    <property type="entry name" value="Plug_dom"/>
</dbReference>
<dbReference type="Pfam" id="PF13715">
    <property type="entry name" value="CarbopepD_reg_2"/>
    <property type="match status" value="1"/>
</dbReference>
<name>F4MNJ5_9FLAO</name>
<gene>
    <name evidence="10" type="ORF">S3_860_0015</name>
</gene>
<feature type="domain" description="TonB-dependent receptor plug" evidence="9">
    <location>
        <begin position="116"/>
        <end position="242"/>
    </location>
</feature>
<evidence type="ECO:0000256" key="3">
    <source>
        <dbReference type="ARBA" id="ARBA00022452"/>
    </source>
</evidence>
<dbReference type="InterPro" id="IPR023997">
    <property type="entry name" value="TonB-dep_OMP_SusC/RagA_CS"/>
</dbReference>
<evidence type="ECO:0000259" key="9">
    <source>
        <dbReference type="Pfam" id="PF07715"/>
    </source>
</evidence>
<evidence type="ECO:0000256" key="4">
    <source>
        <dbReference type="ARBA" id="ARBA00022692"/>
    </source>
</evidence>
<dbReference type="InterPro" id="IPR008969">
    <property type="entry name" value="CarboxyPept-like_regulatory"/>
</dbReference>
<dbReference type="GO" id="GO:0015344">
    <property type="term" value="F:siderophore uptake transmembrane transporter activity"/>
    <property type="evidence" value="ECO:0007669"/>
    <property type="project" value="TreeGrafter"/>
</dbReference>
<dbReference type="PANTHER" id="PTHR30069:SF29">
    <property type="entry name" value="HEMOGLOBIN AND HEMOGLOBIN-HAPTOGLOBIN-BINDING PROTEIN 1-RELATED"/>
    <property type="match status" value="1"/>
</dbReference>
<proteinExistence type="inferred from homology"/>
<dbReference type="AlphaFoldDB" id="F4MNJ5"/>
<dbReference type="PANTHER" id="PTHR30069">
    <property type="entry name" value="TONB-DEPENDENT OUTER MEMBRANE RECEPTOR"/>
    <property type="match status" value="1"/>
</dbReference>
<dbReference type="InterPro" id="IPR037066">
    <property type="entry name" value="Plug_dom_sf"/>
</dbReference>
<dbReference type="NCBIfam" id="TIGR04056">
    <property type="entry name" value="OMP_RagA_SusC"/>
    <property type="match status" value="1"/>
</dbReference>
<dbReference type="SUPFAM" id="SSF56935">
    <property type="entry name" value="Porins"/>
    <property type="match status" value="1"/>
</dbReference>
<reference evidence="10" key="2">
    <citation type="journal article" date="2012" name="Environ. Microbiol.">
        <title>Genomic content of uncultured Bacteroidetes from contrasting oceanic provinces in the North Atlantic Ocean.</title>
        <authorList>
            <person name="Gomez-Pereira P.R."/>
            <person name="Schuler M."/>
            <person name="Fuchs B.M."/>
            <person name="Bennke C."/>
            <person name="Teeling H."/>
            <person name="Waldmann J."/>
            <person name="Richter M."/>
            <person name="Barbe V."/>
            <person name="Bataille E."/>
            <person name="Glockner F.O."/>
            <person name="Amann R."/>
        </authorList>
    </citation>
    <scope>NUCLEOTIDE SEQUENCE</scope>
</reference>
<comment type="similarity">
    <text evidence="8">Belongs to the TonB-dependent receptor family.</text>
</comment>
<keyword evidence="7 8" id="KW-0998">Cell outer membrane</keyword>
<dbReference type="SUPFAM" id="SSF49464">
    <property type="entry name" value="Carboxypeptidase regulatory domain-like"/>
    <property type="match status" value="1"/>
</dbReference>
<keyword evidence="3 8" id="KW-1134">Transmembrane beta strand</keyword>
<keyword evidence="4 8" id="KW-0812">Transmembrane</keyword>
<evidence type="ECO:0000256" key="8">
    <source>
        <dbReference type="PROSITE-ProRule" id="PRU01360"/>
    </source>
</evidence>
<dbReference type="GO" id="GO:0044718">
    <property type="term" value="P:siderophore transmembrane transport"/>
    <property type="evidence" value="ECO:0007669"/>
    <property type="project" value="TreeGrafter"/>
</dbReference>